<evidence type="ECO:0000313" key="3">
    <source>
        <dbReference type="Proteomes" id="UP000218807"/>
    </source>
</evidence>
<name>A0A2A5KIL3_9HYPH</name>
<organism evidence="1 3">
    <name type="scientific">Rhizobium sophoriradicis</name>
    <dbReference type="NCBI Taxonomy" id="1535245"/>
    <lineage>
        <taxon>Bacteria</taxon>
        <taxon>Pseudomonadati</taxon>
        <taxon>Pseudomonadota</taxon>
        <taxon>Alphaproteobacteria</taxon>
        <taxon>Hyphomicrobiales</taxon>
        <taxon>Rhizobiaceae</taxon>
        <taxon>Rhizobium/Agrobacterium group</taxon>
        <taxon>Rhizobium</taxon>
    </lineage>
</organism>
<dbReference type="Proteomes" id="UP000218807">
    <property type="component" value="Unassembled WGS sequence"/>
</dbReference>
<protein>
    <submittedName>
        <fullName evidence="1">Uncharacterized protein</fullName>
    </submittedName>
</protein>
<comment type="caution">
    <text evidence="1">The sequence shown here is derived from an EMBL/GenBank/DDBJ whole genome shotgun (WGS) entry which is preliminary data.</text>
</comment>
<dbReference type="AlphaFoldDB" id="A0A2A5KIL3"/>
<proteinExistence type="predicted"/>
<gene>
    <name evidence="2" type="ORF">CPT34_11225</name>
    <name evidence="1" type="ORF">CPT34_33460</name>
</gene>
<keyword evidence="3" id="KW-1185">Reference proteome</keyword>
<reference evidence="1 3" key="1">
    <citation type="submission" date="2017-09" db="EMBL/GenBank/DDBJ databases">
        <title>Comparative genomics of rhizobia isolated from Phaseolus vulgaris in China.</title>
        <authorList>
            <person name="Tong W."/>
        </authorList>
    </citation>
    <scope>NUCLEOTIDE SEQUENCE [LARGE SCALE GENOMIC DNA]</scope>
    <source>
        <strain evidence="1 3">L101</strain>
    </source>
</reference>
<evidence type="ECO:0000313" key="1">
    <source>
        <dbReference type="EMBL" id="PCK76827.1"/>
    </source>
</evidence>
<accession>A0A2A5KIL3</accession>
<evidence type="ECO:0000313" key="2">
    <source>
        <dbReference type="EMBL" id="PCK80988.1"/>
    </source>
</evidence>
<dbReference type="EMBL" id="NXDM01000009">
    <property type="protein sequence ID" value="PCK80988.1"/>
    <property type="molecule type" value="Genomic_DNA"/>
</dbReference>
<dbReference type="EMBL" id="NXDM01000083">
    <property type="protein sequence ID" value="PCK76827.1"/>
    <property type="molecule type" value="Genomic_DNA"/>
</dbReference>
<sequence>MANPRAQLLVQAMMDPNAPPQIKAMAAQQLQILTRPPEYGFQVLPDGTVLRSDPRTGTLTPVYRSEMSQADRAKLDFDREKFEQEQENRRTLTAAEQANIDLERQKSDFERNKPVVVQPGETLFSPGQERVVYQGTGYKPEDVSNLRKEVQNLPTYKSYQQAAPVYQSMIDTAKTDSKASDLNLVYGLGKIMDPNSVVREGEMVMVNNTASLPDWFSGIINSVNGGQRLTPETRQAILAEARSRMGAYRSALDNDIGQYRGILGRRGMNEADVLPTLGDIPEVPSLAPPSAGDIGAPPEGIPADVWGAMTPAERKLWQK</sequence>